<protein>
    <recommendedName>
        <fullName evidence="1">A-factor biosynthesis hotdog domain-containing protein</fullName>
    </recommendedName>
</protein>
<proteinExistence type="predicted"/>
<accession>A0ABW9QXL4</accession>
<evidence type="ECO:0000259" key="1">
    <source>
        <dbReference type="Pfam" id="PF03756"/>
    </source>
</evidence>
<evidence type="ECO:0000313" key="2">
    <source>
        <dbReference type="EMBL" id="MST34381.1"/>
    </source>
</evidence>
<dbReference type="EMBL" id="WJHE01000975">
    <property type="protein sequence ID" value="MST34381.1"/>
    <property type="molecule type" value="Genomic_DNA"/>
</dbReference>
<organism evidence="2 3">
    <name type="scientific">Acidiferrimicrobium australe</name>
    <dbReference type="NCBI Taxonomy" id="2664430"/>
    <lineage>
        <taxon>Bacteria</taxon>
        <taxon>Bacillati</taxon>
        <taxon>Actinomycetota</taxon>
        <taxon>Acidimicrobiia</taxon>
        <taxon>Acidimicrobiales</taxon>
        <taxon>Acidimicrobiaceae</taxon>
        <taxon>Acidiferrimicrobium</taxon>
    </lineage>
</organism>
<sequence length="94" mass="10689">MSWSQTVPRELVHRAALSEVLLTDSDRVDDDEFVVGAQWPRAHSFYGPDIDGRHDPMLAAETLRRAGLLLGHRYYNVPSGHQFIMRHLGFMVDG</sequence>
<reference evidence="2 3" key="1">
    <citation type="submission" date="2019-11" db="EMBL/GenBank/DDBJ databases">
        <title>Acidiferrimicrobium australis gen. nov., sp. nov., an acidophilic and obligately heterotrophic, member of the Actinobacteria that catalyses dissimilatory oxido- reduction of iron isolated from metal-rich acidic water in Chile.</title>
        <authorList>
            <person name="Gonzalez D."/>
            <person name="Huber K."/>
            <person name="Hedrich S."/>
            <person name="Rojas-Villalobos C."/>
            <person name="Quatrini R."/>
            <person name="Dinamarca M.A."/>
            <person name="Schwarz A."/>
            <person name="Canales C."/>
            <person name="Nancucheo I."/>
        </authorList>
    </citation>
    <scope>NUCLEOTIDE SEQUENCE [LARGE SCALE GENOMIC DNA]</scope>
    <source>
        <strain evidence="2 3">USS-CCA1</strain>
    </source>
</reference>
<name>A0ABW9QXL4_9ACTN</name>
<dbReference type="Proteomes" id="UP000437736">
    <property type="component" value="Unassembled WGS sequence"/>
</dbReference>
<dbReference type="Pfam" id="PF03756">
    <property type="entry name" value="AfsA"/>
    <property type="match status" value="1"/>
</dbReference>
<keyword evidence="3" id="KW-1185">Reference proteome</keyword>
<gene>
    <name evidence="2" type="ORF">GHK86_16845</name>
</gene>
<feature type="domain" description="A-factor biosynthesis hotdog" evidence="1">
    <location>
        <begin position="11"/>
        <end position="88"/>
    </location>
</feature>
<comment type="caution">
    <text evidence="2">The sequence shown here is derived from an EMBL/GenBank/DDBJ whole genome shotgun (WGS) entry which is preliminary data.</text>
</comment>
<evidence type="ECO:0000313" key="3">
    <source>
        <dbReference type="Proteomes" id="UP000437736"/>
    </source>
</evidence>
<dbReference type="InterPro" id="IPR005509">
    <property type="entry name" value="AfsA_hotdog_dom"/>
</dbReference>